<dbReference type="Pfam" id="PF13560">
    <property type="entry name" value="HTH_31"/>
    <property type="match status" value="1"/>
</dbReference>
<keyword evidence="3" id="KW-1185">Reference proteome</keyword>
<dbReference type="PROSITE" id="PS50943">
    <property type="entry name" value="HTH_CROC1"/>
    <property type="match status" value="1"/>
</dbReference>
<dbReference type="Proteomes" id="UP001212821">
    <property type="component" value="Chromosome"/>
</dbReference>
<accession>A0ABY7QFM8</accession>
<dbReference type="InterPro" id="IPR001387">
    <property type="entry name" value="Cro/C1-type_HTH"/>
</dbReference>
<feature type="domain" description="HTH cro/C1-type" evidence="1">
    <location>
        <begin position="20"/>
        <end position="68"/>
    </location>
</feature>
<dbReference type="EMBL" id="CP115450">
    <property type="protein sequence ID" value="WBP91563.1"/>
    <property type="molecule type" value="Genomic_DNA"/>
</dbReference>
<protein>
    <submittedName>
        <fullName evidence="2">Helix-turn-helix transcriptional regulator</fullName>
    </submittedName>
</protein>
<name>A0ABY7QFM8_9ACTN</name>
<dbReference type="CDD" id="cd00093">
    <property type="entry name" value="HTH_XRE"/>
    <property type="match status" value="1"/>
</dbReference>
<reference evidence="3" key="1">
    <citation type="submission" date="2022-12" db="EMBL/GenBank/DDBJ databases">
        <authorList>
            <person name="Mo P."/>
        </authorList>
    </citation>
    <scope>NUCLEOTIDE SEQUENCE [LARGE SCALE GENOMIC DNA]</scope>
    <source>
        <strain evidence="3">HUAS 3-15</strain>
    </source>
</reference>
<evidence type="ECO:0000259" key="1">
    <source>
        <dbReference type="PROSITE" id="PS50943"/>
    </source>
</evidence>
<proteinExistence type="predicted"/>
<evidence type="ECO:0000313" key="2">
    <source>
        <dbReference type="EMBL" id="WBP91563.1"/>
    </source>
</evidence>
<evidence type="ECO:0000313" key="3">
    <source>
        <dbReference type="Proteomes" id="UP001212821"/>
    </source>
</evidence>
<gene>
    <name evidence="2" type="ORF">O1G21_12010</name>
</gene>
<dbReference type="Pfam" id="PF19054">
    <property type="entry name" value="DUF5753"/>
    <property type="match status" value="1"/>
</dbReference>
<dbReference type="SMART" id="SM00530">
    <property type="entry name" value="HTH_XRE"/>
    <property type="match status" value="1"/>
</dbReference>
<organism evidence="2 3">
    <name type="scientific">Kitasatospora cathayae</name>
    <dbReference type="NCBI Taxonomy" id="3004092"/>
    <lineage>
        <taxon>Bacteria</taxon>
        <taxon>Bacillati</taxon>
        <taxon>Actinomycetota</taxon>
        <taxon>Actinomycetes</taxon>
        <taxon>Kitasatosporales</taxon>
        <taxon>Streptomycetaceae</taxon>
        <taxon>Kitasatospora</taxon>
    </lineage>
</organism>
<dbReference type="InterPro" id="IPR043917">
    <property type="entry name" value="DUF5753"/>
</dbReference>
<dbReference type="SUPFAM" id="SSF47413">
    <property type="entry name" value="lambda repressor-like DNA-binding domains"/>
    <property type="match status" value="1"/>
</dbReference>
<dbReference type="RefSeq" id="WP_270150933.1">
    <property type="nucleotide sequence ID" value="NZ_CP115450.1"/>
</dbReference>
<dbReference type="Gene3D" id="1.10.260.40">
    <property type="entry name" value="lambda repressor-like DNA-binding domains"/>
    <property type="match status" value="1"/>
</dbReference>
<sequence>MNKVELDPDGGPAAKFGVFLRTSREARGWTQDDLADVIGYSATHVSAVETGRRPPTPRLARELDKAFGWERVFTRKALDIKTSALLEGFPQYVERESKAVELRLFTLGIVPGLLQSVDYATAIAAGAVRRGSITQSQADERVTYLARRQANLRREPSPLIHVVLDESCLRRPVGGPAVMAAQLDQLVEFAALPNTMLQVAPYAIGEERSFDLPVNILTLPDRSLISYAESAQQGHLERDSDAVLPVLTAYYQLQALVLSQAESVALISRLREELP</sequence>
<dbReference type="InterPro" id="IPR010982">
    <property type="entry name" value="Lambda_DNA-bd_dom_sf"/>
</dbReference>